<feature type="compositionally biased region" description="Basic and acidic residues" evidence="1">
    <location>
        <begin position="34"/>
        <end position="43"/>
    </location>
</feature>
<sequence length="280" mass="30791">MAVFSKILPPTKTDRVPPLSKGKPGDSSISETRIGQEDGKEQSVNRKQYVLKLGDEETERVKSRHVLIQLKAALDTVATQDFQDDNTCLIAINQPKIVQQEEGNKIRESQVALMETNLIMGGNEVVTLKSNLKAVEKDQDVVMEMGQLNKDGSNFVFNASYVSSNSGEGSQKSKKWKRVVRTSTMVEGGHKSHAVKVSGKKRAGSKGTMVGERKKSREDGELEFAMRSLRRLCQMHSGSATSLKQLSSKIKSCSSDFATWNYCVYGSLGISIDKIEKGVG</sequence>
<dbReference type="EMBL" id="AWUE01017809">
    <property type="protein sequence ID" value="OMO84770.1"/>
    <property type="molecule type" value="Genomic_DNA"/>
</dbReference>
<feature type="region of interest" description="Disordered" evidence="1">
    <location>
        <begin position="198"/>
        <end position="217"/>
    </location>
</feature>
<evidence type="ECO:0000256" key="1">
    <source>
        <dbReference type="SAM" id="MobiDB-lite"/>
    </source>
</evidence>
<reference evidence="3" key="1">
    <citation type="submission" date="2013-09" db="EMBL/GenBank/DDBJ databases">
        <title>Corchorus olitorius genome sequencing.</title>
        <authorList>
            <person name="Alam M."/>
            <person name="Haque M.S."/>
            <person name="Islam M.S."/>
            <person name="Emdad E.M."/>
            <person name="Islam M.M."/>
            <person name="Ahmed B."/>
            <person name="Halim A."/>
            <person name="Hossen Q.M.M."/>
            <person name="Hossain M.Z."/>
            <person name="Ahmed R."/>
            <person name="Khan M.M."/>
            <person name="Islam R."/>
            <person name="Rashid M.M."/>
            <person name="Khan S.A."/>
            <person name="Rahman M.S."/>
            <person name="Alam M."/>
            <person name="Yahiya A.S."/>
            <person name="Khan M.S."/>
            <person name="Azam M.S."/>
            <person name="Haque T."/>
            <person name="Lashkar M.Z.H."/>
            <person name="Akhand A.I."/>
            <person name="Morshed G."/>
            <person name="Roy S."/>
            <person name="Uddin K.S."/>
            <person name="Rabeya T."/>
            <person name="Hossain A.S."/>
            <person name="Chowdhury A."/>
            <person name="Snigdha A.R."/>
            <person name="Mortoza M.S."/>
            <person name="Matin S.A."/>
            <person name="Hoque S.M.E."/>
            <person name="Islam M.K."/>
            <person name="Roy D.K."/>
            <person name="Haider R."/>
            <person name="Moosa M.M."/>
            <person name="Elias S.M."/>
            <person name="Hasan A.M."/>
            <person name="Jahan S."/>
            <person name="Shafiuddin M."/>
            <person name="Mahmood N."/>
            <person name="Shommy N.S."/>
        </authorList>
    </citation>
    <scope>NUCLEOTIDE SEQUENCE [LARGE SCALE GENOMIC DNA]</scope>
    <source>
        <strain evidence="3">cv. O-4</strain>
    </source>
</reference>
<keyword evidence="3" id="KW-1185">Reference proteome</keyword>
<proteinExistence type="predicted"/>
<protein>
    <submittedName>
        <fullName evidence="2">Uncharacterized protein</fullName>
    </submittedName>
</protein>
<feature type="region of interest" description="Disordered" evidence="1">
    <location>
        <begin position="1"/>
        <end position="43"/>
    </location>
</feature>
<gene>
    <name evidence="2" type="ORF">COLO4_21852</name>
</gene>
<organism evidence="2 3">
    <name type="scientific">Corchorus olitorius</name>
    <dbReference type="NCBI Taxonomy" id="93759"/>
    <lineage>
        <taxon>Eukaryota</taxon>
        <taxon>Viridiplantae</taxon>
        <taxon>Streptophyta</taxon>
        <taxon>Embryophyta</taxon>
        <taxon>Tracheophyta</taxon>
        <taxon>Spermatophyta</taxon>
        <taxon>Magnoliopsida</taxon>
        <taxon>eudicotyledons</taxon>
        <taxon>Gunneridae</taxon>
        <taxon>Pentapetalae</taxon>
        <taxon>rosids</taxon>
        <taxon>malvids</taxon>
        <taxon>Malvales</taxon>
        <taxon>Malvaceae</taxon>
        <taxon>Grewioideae</taxon>
        <taxon>Apeibeae</taxon>
        <taxon>Corchorus</taxon>
    </lineage>
</organism>
<evidence type="ECO:0000313" key="3">
    <source>
        <dbReference type="Proteomes" id="UP000187203"/>
    </source>
</evidence>
<comment type="caution">
    <text evidence="2">The sequence shown here is derived from an EMBL/GenBank/DDBJ whole genome shotgun (WGS) entry which is preliminary data.</text>
</comment>
<evidence type="ECO:0000313" key="2">
    <source>
        <dbReference type="EMBL" id="OMO84770.1"/>
    </source>
</evidence>
<name>A0A1R3IQH9_9ROSI</name>
<dbReference type="AlphaFoldDB" id="A0A1R3IQH9"/>
<accession>A0A1R3IQH9</accession>
<dbReference type="Proteomes" id="UP000187203">
    <property type="component" value="Unassembled WGS sequence"/>
</dbReference>